<dbReference type="EMBL" id="CP017111">
    <property type="protein sequence ID" value="AOO64803.1"/>
    <property type="molecule type" value="Genomic_DNA"/>
</dbReference>
<dbReference type="SUPFAM" id="SSF143120">
    <property type="entry name" value="YefM-like"/>
    <property type="match status" value="1"/>
</dbReference>
<evidence type="ECO:0000313" key="3">
    <source>
        <dbReference type="EMBL" id="AOO64803.1"/>
    </source>
</evidence>
<accession>A0A1D7TIJ5</accession>
<organism evidence="3 4">
    <name type="scientific">Sulfurospirillum halorespirans DSM 13726</name>
    <dbReference type="NCBI Taxonomy" id="1193502"/>
    <lineage>
        <taxon>Bacteria</taxon>
        <taxon>Pseudomonadati</taxon>
        <taxon>Campylobacterota</taxon>
        <taxon>Epsilonproteobacteria</taxon>
        <taxon>Campylobacterales</taxon>
        <taxon>Sulfurospirillaceae</taxon>
        <taxon>Sulfurospirillum</taxon>
    </lineage>
</organism>
<keyword evidence="4" id="KW-1185">Reference proteome</keyword>
<keyword evidence="2" id="KW-1133">Transmembrane helix</keyword>
<dbReference type="AlphaFoldDB" id="A0A1D7TIJ5"/>
<dbReference type="KEGG" id="shal:SHALO_1023"/>
<evidence type="ECO:0008006" key="5">
    <source>
        <dbReference type="Google" id="ProtNLM"/>
    </source>
</evidence>
<evidence type="ECO:0000256" key="1">
    <source>
        <dbReference type="ARBA" id="ARBA00009981"/>
    </source>
</evidence>
<keyword evidence="2" id="KW-0472">Membrane</keyword>
<evidence type="ECO:0000313" key="4">
    <source>
        <dbReference type="Proteomes" id="UP000094609"/>
    </source>
</evidence>
<dbReference type="PATRIC" id="fig|1193502.14.peg.1034"/>
<keyword evidence="2" id="KW-0812">Transmembrane</keyword>
<dbReference type="RefSeq" id="WP_069477651.1">
    <property type="nucleotide sequence ID" value="NZ_CP017111.1"/>
</dbReference>
<dbReference type="Proteomes" id="UP000094609">
    <property type="component" value="Chromosome"/>
</dbReference>
<proteinExistence type="inferred from homology"/>
<reference evidence="4" key="1">
    <citation type="submission" date="2016-08" db="EMBL/GenBank/DDBJ databases">
        <title>Complete genome sequence of the organohalide-respiring Epsilonproteobacterium Sulfurospirillum halorespirans.</title>
        <authorList>
            <person name="Goris T."/>
            <person name="Zimmermann J."/>
            <person name="Schenz B."/>
            <person name="Lemos M."/>
            <person name="Hackermueller J."/>
            <person name="Diekert G."/>
        </authorList>
    </citation>
    <scope>NUCLEOTIDE SEQUENCE [LARGE SCALE GENOMIC DNA]</scope>
    <source>
        <strain>DSM 13726</strain>
        <strain evidence="4">PCE-M2</strain>
    </source>
</reference>
<evidence type="ECO:0000256" key="2">
    <source>
        <dbReference type="SAM" id="Phobius"/>
    </source>
</evidence>
<gene>
    <name evidence="3" type="ORF">SHALO_1023</name>
</gene>
<feature type="transmembrane region" description="Helical" evidence="2">
    <location>
        <begin position="6"/>
        <end position="28"/>
    </location>
</feature>
<name>A0A1D7TIJ5_9BACT</name>
<sequence length="124" mass="14194">MSPIQLTVLAGVLILITAMNLKIAIWYIDRKQAKRALQDYSNQEQSEDIAQVHVPFTLAEIKCVDSIANNINQYLDALKSKEMEKIAIMKDDKLVAVMIPIERYEKLLEYVSPVQDTTEEKIKL</sequence>
<protein>
    <recommendedName>
        <fullName evidence="5">Antitoxin</fullName>
    </recommendedName>
</protein>
<comment type="similarity">
    <text evidence="1">Belongs to the phD/YefM antitoxin family.</text>
</comment>
<dbReference type="InterPro" id="IPR036165">
    <property type="entry name" value="YefM-like_sf"/>
</dbReference>